<dbReference type="SUPFAM" id="SSF54928">
    <property type="entry name" value="RNA-binding domain, RBD"/>
    <property type="match status" value="1"/>
</dbReference>
<dbReference type="Pfam" id="PF14327">
    <property type="entry name" value="CSTF2_hinge"/>
    <property type="match status" value="1"/>
</dbReference>
<dbReference type="PROSITE" id="PS50102">
    <property type="entry name" value="RRM"/>
    <property type="match status" value="1"/>
</dbReference>
<keyword evidence="6" id="KW-1185">Reference proteome</keyword>
<dbReference type="InterPro" id="IPR000504">
    <property type="entry name" value="RRM_dom"/>
</dbReference>
<dbReference type="EMBL" id="JADCNL010000009">
    <property type="protein sequence ID" value="KAG0467549.1"/>
    <property type="molecule type" value="Genomic_DNA"/>
</dbReference>
<feature type="region of interest" description="Disordered" evidence="2">
    <location>
        <begin position="85"/>
        <end position="113"/>
    </location>
</feature>
<dbReference type="InterPro" id="IPR035979">
    <property type="entry name" value="RBD_domain_sf"/>
</dbReference>
<dbReference type="AlphaFoldDB" id="A0A835UPG2"/>
<dbReference type="Proteomes" id="UP000636800">
    <property type="component" value="Unassembled WGS sequence"/>
</dbReference>
<evidence type="ECO:0000256" key="1">
    <source>
        <dbReference type="PROSITE-ProRule" id="PRU00176"/>
    </source>
</evidence>
<proteinExistence type="predicted"/>
<feature type="compositionally biased region" description="Basic and acidic residues" evidence="2">
    <location>
        <begin position="85"/>
        <end position="99"/>
    </location>
</feature>
<dbReference type="Gene3D" id="3.30.70.330">
    <property type="match status" value="1"/>
</dbReference>
<dbReference type="InterPro" id="IPR025742">
    <property type="entry name" value="CSTF2_hinge"/>
</dbReference>
<dbReference type="Pfam" id="PF00076">
    <property type="entry name" value="RRM_1"/>
    <property type="match status" value="1"/>
</dbReference>
<dbReference type="PANTHER" id="PTHR45735">
    <property type="entry name" value="CLEAVAGE STIMULATION FACTOR SUBUNIT 2"/>
    <property type="match status" value="1"/>
</dbReference>
<comment type="caution">
    <text evidence="5">The sequence shown here is derived from an EMBL/GenBank/DDBJ whole genome shotgun (WGS) entry which is preliminary data.</text>
</comment>
<dbReference type="OrthoDB" id="272703at2759"/>
<name>A0A835UPG2_VANPL</name>
<evidence type="ECO:0000259" key="3">
    <source>
        <dbReference type="PROSITE" id="PS50102"/>
    </source>
</evidence>
<dbReference type="EMBL" id="JADCNM010000009">
    <property type="protein sequence ID" value="KAG0469177.1"/>
    <property type="molecule type" value="Genomic_DNA"/>
</dbReference>
<dbReference type="SMART" id="SM00360">
    <property type="entry name" value="RRM"/>
    <property type="match status" value="1"/>
</dbReference>
<dbReference type="Proteomes" id="UP000639772">
    <property type="component" value="Chromosome 9"/>
</dbReference>
<reference evidence="6 7" key="1">
    <citation type="journal article" date="2020" name="Nat. Food">
        <title>A phased Vanilla planifolia genome enables genetic improvement of flavour and production.</title>
        <authorList>
            <person name="Hasing T."/>
            <person name="Tang H."/>
            <person name="Brym M."/>
            <person name="Khazi F."/>
            <person name="Huang T."/>
            <person name="Chambers A.H."/>
        </authorList>
    </citation>
    <scope>NUCLEOTIDE SEQUENCE [LARGE SCALE GENOMIC DNA]</scope>
    <source>
        <tissue evidence="5">Leaf</tissue>
    </source>
</reference>
<evidence type="ECO:0000256" key="2">
    <source>
        <dbReference type="SAM" id="MobiDB-lite"/>
    </source>
</evidence>
<gene>
    <name evidence="5" type="ORF">HPP92_018505</name>
    <name evidence="4" type="ORF">HPP92_019129</name>
</gene>
<dbReference type="CDD" id="cd12398">
    <property type="entry name" value="RRM_CSTF2_RNA15_like"/>
    <property type="match status" value="1"/>
</dbReference>
<dbReference type="Gene3D" id="1.25.40.630">
    <property type="match status" value="1"/>
</dbReference>
<evidence type="ECO:0000313" key="5">
    <source>
        <dbReference type="EMBL" id="KAG0469177.1"/>
    </source>
</evidence>
<sequence length="421" mass="46136">MASTSSFQHRCVFVGNIPYDATEEQLIQICEEVGPVVSFRLVLDRETRKPKGYGFCEYKDEETALSARRNLQGYEINGRQLRVDFAENDKGADRNREQGRGGTGLTSGTDAQRSLNGYPIGGDAVLQQPFGVPLAASAASLIAEALNGSQTSGLLQPKSNLLSVSGSGTDSLTLYLAKFSRHQLNEIITEMKAFAAKDKALAEQLLKRVPQLPKALFQALIMLGMMNPQMMQMASKSSEVAYSSVQDVHQDLKPVLPLYHGQVPSQTELVEKFLRQSEPLERNTLASASVFQSSGPPSKLVPLSAHQPSLVKNQIPAQGTVSVVSGDQMHLNIHARHLPSVGISLPQEQPSLLHHHRPIRISNISDHPRATQPITNVLQPLLARPSTSQAKGRNLVLMVCKILKSEYLSFLQKKSRLFCSN</sequence>
<evidence type="ECO:0000313" key="4">
    <source>
        <dbReference type="EMBL" id="KAG0467549.1"/>
    </source>
</evidence>
<evidence type="ECO:0000313" key="6">
    <source>
        <dbReference type="Proteomes" id="UP000636800"/>
    </source>
</evidence>
<dbReference type="PANTHER" id="PTHR45735:SF2">
    <property type="entry name" value="CLEAVAGE STIMULATION FACTOR SUBUNIT 2"/>
    <property type="match status" value="1"/>
</dbReference>
<dbReference type="FunFam" id="3.30.70.330:FF:000378">
    <property type="entry name" value="Cleavage stimulating factor 64"/>
    <property type="match status" value="1"/>
</dbReference>
<protein>
    <recommendedName>
        <fullName evidence="3">RRM domain-containing protein</fullName>
    </recommendedName>
</protein>
<accession>A0A835UPG2</accession>
<evidence type="ECO:0000313" key="7">
    <source>
        <dbReference type="Proteomes" id="UP000639772"/>
    </source>
</evidence>
<organism evidence="5 7">
    <name type="scientific">Vanilla planifolia</name>
    <name type="common">Vanilla</name>
    <dbReference type="NCBI Taxonomy" id="51239"/>
    <lineage>
        <taxon>Eukaryota</taxon>
        <taxon>Viridiplantae</taxon>
        <taxon>Streptophyta</taxon>
        <taxon>Embryophyta</taxon>
        <taxon>Tracheophyta</taxon>
        <taxon>Spermatophyta</taxon>
        <taxon>Magnoliopsida</taxon>
        <taxon>Liliopsida</taxon>
        <taxon>Asparagales</taxon>
        <taxon>Orchidaceae</taxon>
        <taxon>Vanilloideae</taxon>
        <taxon>Vanilleae</taxon>
        <taxon>Vanilla</taxon>
    </lineage>
</organism>
<keyword evidence="1" id="KW-0694">RNA-binding</keyword>
<dbReference type="InterPro" id="IPR012677">
    <property type="entry name" value="Nucleotide-bd_a/b_plait_sf"/>
</dbReference>
<dbReference type="GO" id="GO:0005847">
    <property type="term" value="C:mRNA cleavage and polyadenylation specificity factor complex"/>
    <property type="evidence" value="ECO:0007669"/>
    <property type="project" value="TreeGrafter"/>
</dbReference>
<feature type="domain" description="RRM" evidence="3">
    <location>
        <begin position="10"/>
        <end position="88"/>
    </location>
</feature>
<dbReference type="GO" id="GO:0003729">
    <property type="term" value="F:mRNA binding"/>
    <property type="evidence" value="ECO:0007669"/>
    <property type="project" value="TreeGrafter"/>
</dbReference>